<name>A0AAN9RIF7_PHACN</name>
<organism evidence="1 2">
    <name type="scientific">Phaseolus coccineus</name>
    <name type="common">Scarlet runner bean</name>
    <name type="synonym">Phaseolus multiflorus</name>
    <dbReference type="NCBI Taxonomy" id="3886"/>
    <lineage>
        <taxon>Eukaryota</taxon>
        <taxon>Viridiplantae</taxon>
        <taxon>Streptophyta</taxon>
        <taxon>Embryophyta</taxon>
        <taxon>Tracheophyta</taxon>
        <taxon>Spermatophyta</taxon>
        <taxon>Magnoliopsida</taxon>
        <taxon>eudicotyledons</taxon>
        <taxon>Gunneridae</taxon>
        <taxon>Pentapetalae</taxon>
        <taxon>rosids</taxon>
        <taxon>fabids</taxon>
        <taxon>Fabales</taxon>
        <taxon>Fabaceae</taxon>
        <taxon>Papilionoideae</taxon>
        <taxon>50 kb inversion clade</taxon>
        <taxon>NPAAA clade</taxon>
        <taxon>indigoferoid/millettioid clade</taxon>
        <taxon>Phaseoleae</taxon>
        <taxon>Phaseolus</taxon>
    </lineage>
</organism>
<sequence length="72" mass="8182">MGNELYVLSSSRRIMSLNFINGFFYSTVSHYGFLYKQTVLHPELEIGINKIKSMKRLAMEEGAACKIDGGEF</sequence>
<reference evidence="1 2" key="1">
    <citation type="submission" date="2024-01" db="EMBL/GenBank/DDBJ databases">
        <title>The genomes of 5 underutilized Papilionoideae crops provide insights into root nodulation and disease resistanc.</title>
        <authorList>
            <person name="Jiang F."/>
        </authorList>
    </citation>
    <scope>NUCLEOTIDE SEQUENCE [LARGE SCALE GENOMIC DNA]</scope>
    <source>
        <strain evidence="1">JINMINGXINNONG_FW02</strain>
        <tissue evidence="1">Leaves</tissue>
    </source>
</reference>
<protein>
    <submittedName>
        <fullName evidence="1">Uncharacterized protein</fullName>
    </submittedName>
</protein>
<accession>A0AAN9RIF7</accession>
<comment type="caution">
    <text evidence="1">The sequence shown here is derived from an EMBL/GenBank/DDBJ whole genome shotgun (WGS) entry which is preliminary data.</text>
</comment>
<keyword evidence="2" id="KW-1185">Reference proteome</keyword>
<gene>
    <name evidence="1" type="ORF">VNO80_05831</name>
</gene>
<proteinExistence type="predicted"/>
<dbReference type="EMBL" id="JAYMYR010000003">
    <property type="protein sequence ID" value="KAK7372452.1"/>
    <property type="molecule type" value="Genomic_DNA"/>
</dbReference>
<dbReference type="Proteomes" id="UP001374584">
    <property type="component" value="Unassembled WGS sequence"/>
</dbReference>
<evidence type="ECO:0000313" key="2">
    <source>
        <dbReference type="Proteomes" id="UP001374584"/>
    </source>
</evidence>
<dbReference type="AlphaFoldDB" id="A0AAN9RIF7"/>
<evidence type="ECO:0000313" key="1">
    <source>
        <dbReference type="EMBL" id="KAK7372452.1"/>
    </source>
</evidence>